<evidence type="ECO:0000313" key="4">
    <source>
        <dbReference type="Proteomes" id="UP000070409"/>
    </source>
</evidence>
<dbReference type="GO" id="GO:0008113">
    <property type="term" value="F:peptide-methionine (S)-S-oxide reductase activity"/>
    <property type="evidence" value="ECO:0007669"/>
    <property type="project" value="InterPro"/>
</dbReference>
<protein>
    <submittedName>
        <fullName evidence="2">Uncharacterized protein</fullName>
    </submittedName>
</protein>
<keyword evidence="4" id="KW-1185">Reference proteome</keyword>
<evidence type="ECO:0000313" key="1">
    <source>
        <dbReference type="EMBL" id="KXO88987.1"/>
    </source>
</evidence>
<accession>A0A138A0D9</accession>
<evidence type="ECO:0000313" key="2">
    <source>
        <dbReference type="EMBL" id="KXP03901.1"/>
    </source>
</evidence>
<reference evidence="3" key="2">
    <citation type="submission" date="2016-02" db="EMBL/GenBank/DDBJ databases">
        <authorList>
            <person name="Wen L."/>
            <person name="He K."/>
            <person name="Yang H."/>
        </authorList>
    </citation>
    <scope>NUCLEOTIDE SEQUENCE [LARGE SCALE GENOMIC DNA]</scope>
    <source>
        <strain evidence="3">JCM 15929</strain>
    </source>
</reference>
<dbReference type="EMBL" id="LSRF01000058">
    <property type="protein sequence ID" value="KXP03901.1"/>
    <property type="molecule type" value="Genomic_DNA"/>
</dbReference>
<comment type="caution">
    <text evidence="2">The sequence shown here is derived from an EMBL/GenBank/DDBJ whole genome shotgun (WGS) entry which is preliminary data.</text>
</comment>
<name>A0A138A0D9_9ACTN</name>
<dbReference type="AlphaFoldDB" id="A0A138A0D9"/>
<gene>
    <name evidence="2" type="ORF">AXK60_19275</name>
    <name evidence="1" type="ORF">AXK61_10115</name>
</gene>
<proteinExistence type="predicted"/>
<dbReference type="EMBL" id="LSRE01000050">
    <property type="protein sequence ID" value="KXO88987.1"/>
    <property type="molecule type" value="Genomic_DNA"/>
</dbReference>
<evidence type="ECO:0000313" key="3">
    <source>
        <dbReference type="Proteomes" id="UP000070258"/>
    </source>
</evidence>
<reference evidence="2" key="1">
    <citation type="submission" date="2016-02" db="EMBL/GenBank/DDBJ databases">
        <authorList>
            <person name="Teng J.L."/>
            <person name="Yang Y."/>
            <person name="Huang Y."/>
            <person name="Guo F."/>
            <person name="Wei W."/>
            <person name="Chen J.H."/>
            <person name="Wong S.Y."/>
            <person name="Lau S.K."/>
            <person name="Woo P.C."/>
        </authorList>
    </citation>
    <scope>NUCLEOTIDE SEQUENCE</scope>
    <source>
        <strain evidence="2">JCM 15929</strain>
    </source>
</reference>
<dbReference type="InterPro" id="IPR036509">
    <property type="entry name" value="Met_Sox_Rdtase_MsrA_sf"/>
</dbReference>
<dbReference type="SUPFAM" id="SSF55068">
    <property type="entry name" value="Peptide methionine sulfoxide reductase"/>
    <property type="match status" value="1"/>
</dbReference>
<dbReference type="STRING" id="239498.AXK60_19275"/>
<sequence>MIESRDLASAVRDARAASKSSDVVAPIALHDRVTTALETSGSAVPEWFAVVRGDLLIEAGLATRVHVETPCFWSGETSLAQFPGVITTNAGWIDGDEVVEVHVDPASISLDEFDRLAREEIFARTDKGPFRLDRQPQFYLEKSPWRAVPMTGAQRTAVNLAVAYGRDPAPYLSPRQLRTSALPTDAEDLE</sequence>
<dbReference type="Proteomes" id="UP000070409">
    <property type="component" value="Unassembled WGS sequence"/>
</dbReference>
<dbReference type="Proteomes" id="UP000070258">
    <property type="component" value="Unassembled WGS sequence"/>
</dbReference>
<reference evidence="1 4" key="3">
    <citation type="submission" date="2016-02" db="EMBL/GenBank/DDBJ databases">
        <authorList>
            <person name="Teng J.L."/>
            <person name="Tang Y."/>
            <person name="Huang Y."/>
            <person name="Guo F."/>
            <person name="Wei W."/>
            <person name="Chen J.H."/>
            <person name="Wong S.Y."/>
            <person name="Lau S.K."/>
            <person name="Woo P.C."/>
        </authorList>
    </citation>
    <scope>NUCLEOTIDE SEQUENCE [LARGE SCALE GENOMIC DNA]</scope>
    <source>
        <strain evidence="1 4">JCM 13375</strain>
    </source>
</reference>
<organism evidence="2 3">
    <name type="scientific">Tsukamurella pseudospumae</name>
    <dbReference type="NCBI Taxonomy" id="239498"/>
    <lineage>
        <taxon>Bacteria</taxon>
        <taxon>Bacillati</taxon>
        <taxon>Actinomycetota</taxon>
        <taxon>Actinomycetes</taxon>
        <taxon>Mycobacteriales</taxon>
        <taxon>Tsukamurellaceae</taxon>
        <taxon>Tsukamurella</taxon>
    </lineage>
</organism>